<organism evidence="3 4">
    <name type="scientific">Eragrostis curvula</name>
    <name type="common">weeping love grass</name>
    <dbReference type="NCBI Taxonomy" id="38414"/>
    <lineage>
        <taxon>Eukaryota</taxon>
        <taxon>Viridiplantae</taxon>
        <taxon>Streptophyta</taxon>
        <taxon>Embryophyta</taxon>
        <taxon>Tracheophyta</taxon>
        <taxon>Spermatophyta</taxon>
        <taxon>Magnoliopsida</taxon>
        <taxon>Liliopsida</taxon>
        <taxon>Poales</taxon>
        <taxon>Poaceae</taxon>
        <taxon>PACMAD clade</taxon>
        <taxon>Chloridoideae</taxon>
        <taxon>Eragrostideae</taxon>
        <taxon>Eragrostidinae</taxon>
        <taxon>Eragrostis</taxon>
    </lineage>
</organism>
<feature type="transmembrane region" description="Helical" evidence="2">
    <location>
        <begin position="165"/>
        <end position="185"/>
    </location>
</feature>
<dbReference type="EMBL" id="RWGY01000007">
    <property type="protein sequence ID" value="TVU41576.1"/>
    <property type="molecule type" value="Genomic_DNA"/>
</dbReference>
<evidence type="ECO:0000313" key="4">
    <source>
        <dbReference type="Proteomes" id="UP000324897"/>
    </source>
</evidence>
<keyword evidence="2" id="KW-1133">Transmembrane helix</keyword>
<evidence type="ECO:0000313" key="3">
    <source>
        <dbReference type="EMBL" id="TVU41576.1"/>
    </source>
</evidence>
<feature type="transmembrane region" description="Helical" evidence="2">
    <location>
        <begin position="138"/>
        <end position="159"/>
    </location>
</feature>
<dbReference type="Gramene" id="TVU41576">
    <property type="protein sequence ID" value="TVU41576"/>
    <property type="gene ID" value="EJB05_15106"/>
</dbReference>
<feature type="compositionally biased region" description="Basic residues" evidence="1">
    <location>
        <begin position="1"/>
        <end position="11"/>
    </location>
</feature>
<evidence type="ECO:0000256" key="2">
    <source>
        <dbReference type="SAM" id="Phobius"/>
    </source>
</evidence>
<keyword evidence="4" id="KW-1185">Reference proteome</keyword>
<keyword evidence="2" id="KW-0472">Membrane</keyword>
<name>A0A5J9W104_9POAL</name>
<dbReference type="Gene3D" id="1.20.1250.20">
    <property type="entry name" value="MFS general substrate transporter like domains"/>
    <property type="match status" value="1"/>
</dbReference>
<comment type="caution">
    <text evidence="3">The sequence shown here is derived from an EMBL/GenBank/DDBJ whole genome shotgun (WGS) entry which is preliminary data.</text>
</comment>
<accession>A0A5J9W104</accession>
<sequence>MDATPLHHHARERSGSASTGLVRHHVGGSGDDVTAEDMMEEGWTGRRPRLSMMITSGSAVERRRLQKRSSSSWPSRRSVLAAVLLLVLLVVISVCSVAAATSMGVDSDIKTAFVLIALVNLVFVVLGCCIVKFGDVVLLLILLAAISVCSVAAATSMGVDHDIKTAFVLIALVNLVFVVLGFCIVKFGDMV</sequence>
<proteinExistence type="predicted"/>
<evidence type="ECO:0000256" key="1">
    <source>
        <dbReference type="SAM" id="MobiDB-lite"/>
    </source>
</evidence>
<reference evidence="3 4" key="1">
    <citation type="journal article" date="2019" name="Sci. Rep.">
        <title>A high-quality genome of Eragrostis curvula grass provides insights into Poaceae evolution and supports new strategies to enhance forage quality.</title>
        <authorList>
            <person name="Carballo J."/>
            <person name="Santos B.A.C.M."/>
            <person name="Zappacosta D."/>
            <person name="Garbus I."/>
            <person name="Selva J.P."/>
            <person name="Gallo C.A."/>
            <person name="Diaz A."/>
            <person name="Albertini E."/>
            <person name="Caccamo M."/>
            <person name="Echenique V."/>
        </authorList>
    </citation>
    <scope>NUCLEOTIDE SEQUENCE [LARGE SCALE GENOMIC DNA]</scope>
    <source>
        <strain evidence="4">cv. Victoria</strain>
        <tissue evidence="3">Leaf</tissue>
    </source>
</reference>
<feature type="transmembrane region" description="Helical" evidence="2">
    <location>
        <begin position="78"/>
        <end position="100"/>
    </location>
</feature>
<gene>
    <name evidence="3" type="ORF">EJB05_15106</name>
</gene>
<dbReference type="InterPro" id="IPR036259">
    <property type="entry name" value="MFS_trans_sf"/>
</dbReference>
<protein>
    <submittedName>
        <fullName evidence="3">Uncharacterized protein</fullName>
    </submittedName>
</protein>
<dbReference type="Proteomes" id="UP000324897">
    <property type="component" value="Chromosome 4"/>
</dbReference>
<keyword evidence="2" id="KW-0812">Transmembrane</keyword>
<feature type="transmembrane region" description="Helical" evidence="2">
    <location>
        <begin position="112"/>
        <end position="131"/>
    </location>
</feature>
<feature type="region of interest" description="Disordered" evidence="1">
    <location>
        <begin position="1"/>
        <end position="36"/>
    </location>
</feature>
<dbReference type="AlphaFoldDB" id="A0A5J9W104"/>